<dbReference type="PROSITE" id="PS50012">
    <property type="entry name" value="RCC1_3"/>
    <property type="match status" value="2"/>
</dbReference>
<dbReference type="InterPro" id="IPR009091">
    <property type="entry name" value="RCC1/BLIP-II"/>
</dbReference>
<dbReference type="KEGG" id="llu:AKJ09_02294"/>
<sequence>MRFTRRLLDRYFFGAGVILAASGAAASCASTDEEVNSGSSDAGPEASVAADGGAPSESGSVDANVRDVTAPPFDGGPLPVVCATDRCATSLVTTLAVSSDDRSEGYCALLHDGTVACWGGNGAGQLGRGDDAGTSDSPTAERVDGLSEVAELSHTCALDKSGSVWCWGTGPYLRNDTGERTTERTPLKLALPPVEHVGMGRDVGCASNGDDLVCWGSNANGQLAPTTTTPAWTFLGPVPVDLPSGAPSREILVGETAFVLREDGQTLSWGAMPSLGRLSSLSPDSYALPMDLVGLSSIDSAGDNACATVGGVGYCWGRLLRDAFLSFWLVVDDWTLPSPVVAPEPLVQIATTRSFVTGGFYDAVVRPQRWCAVGASGSVYCWGFNASGQAGDGTKEHAYQAVKVEGLPTTAAQVKAMPDSTCALLTNGKVYCWGSNYYGQLGNGKLRVPSIVPEEVVLP</sequence>
<keyword evidence="4" id="KW-1185">Reference proteome</keyword>
<organism evidence="3 4">
    <name type="scientific">Labilithrix luteola</name>
    <dbReference type="NCBI Taxonomy" id="1391654"/>
    <lineage>
        <taxon>Bacteria</taxon>
        <taxon>Pseudomonadati</taxon>
        <taxon>Myxococcota</taxon>
        <taxon>Polyangia</taxon>
        <taxon>Polyangiales</taxon>
        <taxon>Labilitrichaceae</taxon>
        <taxon>Labilithrix</taxon>
    </lineage>
</organism>
<reference evidence="3 4" key="1">
    <citation type="submission" date="2015-08" db="EMBL/GenBank/DDBJ databases">
        <authorList>
            <person name="Babu N.S."/>
            <person name="Beckwith C.J."/>
            <person name="Beseler K.G."/>
            <person name="Brison A."/>
            <person name="Carone J.V."/>
            <person name="Caskin T.P."/>
            <person name="Diamond M."/>
            <person name="Durham M.E."/>
            <person name="Foxe J.M."/>
            <person name="Go M."/>
            <person name="Henderson B.A."/>
            <person name="Jones I.B."/>
            <person name="McGettigan J.A."/>
            <person name="Micheletti S.J."/>
            <person name="Nasrallah M.E."/>
            <person name="Ortiz D."/>
            <person name="Piller C.R."/>
            <person name="Privatt S.R."/>
            <person name="Schneider S.L."/>
            <person name="Sharp S."/>
            <person name="Smith T.C."/>
            <person name="Stanton J.D."/>
            <person name="Ullery H.E."/>
            <person name="Wilson R.J."/>
            <person name="Serrano M.G."/>
            <person name="Buck G."/>
            <person name="Lee V."/>
            <person name="Wang Y."/>
            <person name="Carvalho R."/>
            <person name="Voegtly L."/>
            <person name="Shi R."/>
            <person name="Duckworth R."/>
            <person name="Johnson A."/>
            <person name="Loviza R."/>
            <person name="Walstead R."/>
            <person name="Shah Z."/>
            <person name="Kiflezghi M."/>
            <person name="Wade K."/>
            <person name="Ball S.L."/>
            <person name="Bradley K.W."/>
            <person name="Asai D.J."/>
            <person name="Bowman C.A."/>
            <person name="Russell D.A."/>
            <person name="Pope W.H."/>
            <person name="Jacobs-Sera D."/>
            <person name="Hendrix R.W."/>
            <person name="Hatfull G.F."/>
        </authorList>
    </citation>
    <scope>NUCLEOTIDE SEQUENCE [LARGE SCALE GENOMIC DNA]</scope>
    <source>
        <strain evidence="3 4">DSM 27648</strain>
    </source>
</reference>
<dbReference type="Pfam" id="PF13540">
    <property type="entry name" value="RCC1_2"/>
    <property type="match status" value="2"/>
</dbReference>
<dbReference type="AlphaFoldDB" id="A0A0K1PQ11"/>
<protein>
    <recommendedName>
        <fullName evidence="5">BNR repeat domain protein</fullName>
    </recommendedName>
</protein>
<feature type="signal peptide" evidence="2">
    <location>
        <begin position="1"/>
        <end position="26"/>
    </location>
</feature>
<evidence type="ECO:0000256" key="2">
    <source>
        <dbReference type="SAM" id="SignalP"/>
    </source>
</evidence>
<dbReference type="GO" id="GO:0005737">
    <property type="term" value="C:cytoplasm"/>
    <property type="evidence" value="ECO:0007669"/>
    <property type="project" value="TreeGrafter"/>
</dbReference>
<dbReference type="OrthoDB" id="9758365at2"/>
<gene>
    <name evidence="3" type="ORF">AKJ09_02294</name>
</gene>
<evidence type="ECO:0008006" key="5">
    <source>
        <dbReference type="Google" id="ProtNLM"/>
    </source>
</evidence>
<accession>A0A0K1PQ11</accession>
<evidence type="ECO:0000256" key="1">
    <source>
        <dbReference type="SAM" id="MobiDB-lite"/>
    </source>
</evidence>
<dbReference type="PROSITE" id="PS51257">
    <property type="entry name" value="PROKAR_LIPOPROTEIN"/>
    <property type="match status" value="1"/>
</dbReference>
<dbReference type="STRING" id="1391654.AKJ09_02294"/>
<dbReference type="Gene3D" id="2.130.10.30">
    <property type="entry name" value="Regulator of chromosome condensation 1/beta-lactamase-inhibitor protein II"/>
    <property type="match status" value="2"/>
</dbReference>
<feature type="chain" id="PRO_5005466129" description="BNR repeat domain protein" evidence="2">
    <location>
        <begin position="27"/>
        <end position="459"/>
    </location>
</feature>
<proteinExistence type="predicted"/>
<dbReference type="PANTHER" id="PTHR45982:SF1">
    <property type="entry name" value="REGULATOR OF CHROMOSOME CONDENSATION"/>
    <property type="match status" value="1"/>
</dbReference>
<dbReference type="EMBL" id="CP012333">
    <property type="protein sequence ID" value="AKU95630.1"/>
    <property type="molecule type" value="Genomic_DNA"/>
</dbReference>
<dbReference type="InterPro" id="IPR000408">
    <property type="entry name" value="Reg_chr_condens"/>
</dbReference>
<evidence type="ECO:0000313" key="3">
    <source>
        <dbReference type="EMBL" id="AKU95630.1"/>
    </source>
</evidence>
<feature type="region of interest" description="Disordered" evidence="1">
    <location>
        <begin position="33"/>
        <end position="70"/>
    </location>
</feature>
<keyword evidence="2" id="KW-0732">Signal</keyword>
<evidence type="ECO:0000313" key="4">
    <source>
        <dbReference type="Proteomes" id="UP000064967"/>
    </source>
</evidence>
<dbReference type="InterPro" id="IPR051553">
    <property type="entry name" value="Ran_GTPase-activating"/>
</dbReference>
<dbReference type="RefSeq" id="WP_146655491.1">
    <property type="nucleotide sequence ID" value="NZ_CP012333.1"/>
</dbReference>
<dbReference type="GO" id="GO:0005085">
    <property type="term" value="F:guanyl-nucleotide exchange factor activity"/>
    <property type="evidence" value="ECO:0007669"/>
    <property type="project" value="TreeGrafter"/>
</dbReference>
<dbReference type="PANTHER" id="PTHR45982">
    <property type="entry name" value="REGULATOR OF CHROMOSOME CONDENSATION"/>
    <property type="match status" value="1"/>
</dbReference>
<name>A0A0K1PQ11_9BACT</name>
<dbReference type="SUPFAM" id="SSF50985">
    <property type="entry name" value="RCC1/BLIP-II"/>
    <property type="match status" value="1"/>
</dbReference>
<dbReference type="PRINTS" id="PR00633">
    <property type="entry name" value="RCCNDNSATION"/>
</dbReference>
<dbReference type="Proteomes" id="UP000064967">
    <property type="component" value="Chromosome"/>
</dbReference>